<keyword evidence="8" id="KW-1185">Reference proteome</keyword>
<feature type="compositionally biased region" description="Acidic residues" evidence="5">
    <location>
        <begin position="206"/>
        <end position="219"/>
    </location>
</feature>
<dbReference type="SMART" id="SM00184">
    <property type="entry name" value="RING"/>
    <property type="match status" value="1"/>
</dbReference>
<dbReference type="Pfam" id="PF13920">
    <property type="entry name" value="zf-C3HC4_3"/>
    <property type="match status" value="1"/>
</dbReference>
<evidence type="ECO:0000256" key="5">
    <source>
        <dbReference type="SAM" id="MobiDB-lite"/>
    </source>
</evidence>
<feature type="compositionally biased region" description="Basic and acidic residues" evidence="5">
    <location>
        <begin position="376"/>
        <end position="387"/>
    </location>
</feature>
<evidence type="ECO:0000256" key="2">
    <source>
        <dbReference type="ARBA" id="ARBA00022771"/>
    </source>
</evidence>
<dbReference type="InterPro" id="IPR001841">
    <property type="entry name" value="Znf_RING"/>
</dbReference>
<dbReference type="PROSITE" id="PS50089">
    <property type="entry name" value="ZF_RING_2"/>
    <property type="match status" value="1"/>
</dbReference>
<dbReference type="SUPFAM" id="SSF57850">
    <property type="entry name" value="RING/U-box"/>
    <property type="match status" value="1"/>
</dbReference>
<sequence>MCCQTLQRFCKSSQMDIMLVAQWSTAAEAMIEESLKRLSLYADKARFLGSNLMTDSFLENVMVQKLDHRLKLTPALANYFKAIAAAEPMTAGSGSGAGRITAPRARQTLRQVLVLMAKHLEMKRLEAKEGTDFRVEWYGDTLVVQEIHQRPAGRPWNQILHIQAAAQHRRLMEQIMQEHGGDSSLPAAPVQVSNSDSEYERTEYEPASELESDPEDESEQSPMEEPHLTGATVSTRQRLARKLAERKAQQLQRQVASLAADVEEAQAAQPNEVPVRALSVEDRAEKRKAKKERQRSARAQAAAREAPSLAVGSSAAQQLPSSAQRSSLLSPELLAAEQKPGSPAQAGAPAVEAVLQAAGHVSAEPAEALPQPAPGEGRKTGKKEGKLSRSGALPSGSVHSAPPVQASPGVPRSDSTAAMPDPQNSIAKVTDEHVVALSSPAEPPESSPSASHSSSSAQRLRFPIHEASFAAHQPQDRGSSLASSGQHAAEGAQALSSTSAAPKEESWQEVRPGRRKLAAKPTAAEPGKGRSGGQTLPEAPPRPTAAAPTSLQRAQRLQAPPGFAAGPKLPKPGPTQADNGEAPPQRPALHASLQRQPAQPPVRAAPTAMQHWPLLQACARPEPERIPEFPELTAVGALQQNLDHEALLKDLLLQPKASSTTTDQHMVAAGTDVSESQRYGQEEDEHLCVVCIDDDRVVMFLNCGHLCACESCADDIMSRAPPLCPLCRGPIERTLRVRF</sequence>
<dbReference type="GO" id="GO:0016567">
    <property type="term" value="P:protein ubiquitination"/>
    <property type="evidence" value="ECO:0007669"/>
    <property type="project" value="TreeGrafter"/>
</dbReference>
<feature type="compositionally biased region" description="Polar residues" evidence="5">
    <location>
        <begin position="476"/>
        <end position="486"/>
    </location>
</feature>
<evidence type="ECO:0000313" key="7">
    <source>
        <dbReference type="EMBL" id="CAK0784671.1"/>
    </source>
</evidence>
<feature type="compositionally biased region" description="Basic and acidic residues" evidence="5">
    <location>
        <begin position="502"/>
        <end position="512"/>
    </location>
</feature>
<dbReference type="InterPro" id="IPR013083">
    <property type="entry name" value="Znf_RING/FYVE/PHD"/>
</dbReference>
<keyword evidence="2 4" id="KW-0863">Zinc-finger</keyword>
<feature type="compositionally biased region" description="Low complexity" evidence="5">
    <location>
        <begin position="313"/>
        <end position="337"/>
    </location>
</feature>
<dbReference type="EMBL" id="CAUYUE010000011">
    <property type="protein sequence ID" value="CAK0784671.1"/>
    <property type="molecule type" value="Genomic_DNA"/>
</dbReference>
<comment type="caution">
    <text evidence="7">The sequence shown here is derived from an EMBL/GenBank/DDBJ whole genome shotgun (WGS) entry which is preliminary data.</text>
</comment>
<name>A0AAV1ID66_9CHLO</name>
<dbReference type="Proteomes" id="UP001314263">
    <property type="component" value="Unassembled WGS sequence"/>
</dbReference>
<feature type="compositionally biased region" description="Low complexity" evidence="5">
    <location>
        <begin position="447"/>
        <end position="457"/>
    </location>
</feature>
<dbReference type="GO" id="GO:0061630">
    <property type="term" value="F:ubiquitin protein ligase activity"/>
    <property type="evidence" value="ECO:0007669"/>
    <property type="project" value="TreeGrafter"/>
</dbReference>
<proteinExistence type="predicted"/>
<keyword evidence="3" id="KW-0862">Zinc</keyword>
<feature type="region of interest" description="Disordered" evidence="5">
    <location>
        <begin position="265"/>
        <end position="606"/>
    </location>
</feature>
<dbReference type="AlphaFoldDB" id="A0AAV1ID66"/>
<feature type="compositionally biased region" description="Low complexity" evidence="5">
    <location>
        <begin position="594"/>
        <end position="606"/>
    </location>
</feature>
<reference evidence="7 8" key="1">
    <citation type="submission" date="2023-10" db="EMBL/GenBank/DDBJ databases">
        <authorList>
            <person name="Maclean D."/>
            <person name="Macfadyen A."/>
        </authorList>
    </citation>
    <scope>NUCLEOTIDE SEQUENCE [LARGE SCALE GENOMIC DNA]</scope>
</reference>
<dbReference type="PANTHER" id="PTHR46858">
    <property type="entry name" value="OS05G0521000 PROTEIN"/>
    <property type="match status" value="1"/>
</dbReference>
<gene>
    <name evidence="7" type="ORF">CVIRNUC_007875</name>
</gene>
<dbReference type="GO" id="GO:0008270">
    <property type="term" value="F:zinc ion binding"/>
    <property type="evidence" value="ECO:0007669"/>
    <property type="project" value="UniProtKB-KW"/>
</dbReference>
<accession>A0AAV1ID66</accession>
<feature type="region of interest" description="Disordered" evidence="5">
    <location>
        <begin position="179"/>
        <end position="237"/>
    </location>
</feature>
<keyword evidence="1" id="KW-0479">Metal-binding</keyword>
<protein>
    <recommendedName>
        <fullName evidence="6">RING-type domain-containing protein</fullName>
    </recommendedName>
</protein>
<evidence type="ECO:0000313" key="8">
    <source>
        <dbReference type="Proteomes" id="UP001314263"/>
    </source>
</evidence>
<dbReference type="Gene3D" id="3.30.40.10">
    <property type="entry name" value="Zinc/RING finger domain, C3HC4 (zinc finger)"/>
    <property type="match status" value="1"/>
</dbReference>
<feature type="domain" description="RING-type" evidence="6">
    <location>
        <begin position="688"/>
        <end position="728"/>
    </location>
</feature>
<evidence type="ECO:0000256" key="1">
    <source>
        <dbReference type="ARBA" id="ARBA00022723"/>
    </source>
</evidence>
<evidence type="ECO:0000256" key="3">
    <source>
        <dbReference type="ARBA" id="ARBA00022833"/>
    </source>
</evidence>
<evidence type="ECO:0000259" key="6">
    <source>
        <dbReference type="PROSITE" id="PS50089"/>
    </source>
</evidence>
<dbReference type="PANTHER" id="PTHR46858:SF5">
    <property type="entry name" value="E3 UBIQUITIN-PROTEIN LIGASE APD1-RELATED"/>
    <property type="match status" value="1"/>
</dbReference>
<organism evidence="7 8">
    <name type="scientific">Coccomyxa viridis</name>
    <dbReference type="NCBI Taxonomy" id="1274662"/>
    <lineage>
        <taxon>Eukaryota</taxon>
        <taxon>Viridiplantae</taxon>
        <taxon>Chlorophyta</taxon>
        <taxon>core chlorophytes</taxon>
        <taxon>Trebouxiophyceae</taxon>
        <taxon>Trebouxiophyceae incertae sedis</taxon>
        <taxon>Coccomyxaceae</taxon>
        <taxon>Coccomyxa</taxon>
    </lineage>
</organism>
<feature type="compositionally biased region" description="Low complexity" evidence="5">
    <location>
        <begin position="297"/>
        <end position="306"/>
    </location>
</feature>
<evidence type="ECO:0000256" key="4">
    <source>
        <dbReference type="PROSITE-ProRule" id="PRU00175"/>
    </source>
</evidence>